<feature type="chain" id="PRO_5003317200" description="Secreted protein" evidence="2">
    <location>
        <begin position="25"/>
        <end position="153"/>
    </location>
</feature>
<dbReference type="Proteomes" id="UP000001072">
    <property type="component" value="Unassembled WGS sequence"/>
</dbReference>
<dbReference type="HOGENOM" id="CLU_1713657_0_0_1"/>
<dbReference type="GeneID" id="18929166"/>
<proteinExistence type="predicted"/>
<evidence type="ECO:0000256" key="2">
    <source>
        <dbReference type="SAM" id="SignalP"/>
    </source>
</evidence>
<keyword evidence="4" id="KW-1185">Reference proteome</keyword>
<keyword evidence="2" id="KW-0732">Signal</keyword>
<evidence type="ECO:0008006" key="5">
    <source>
        <dbReference type="Google" id="ProtNLM"/>
    </source>
</evidence>
<name>F4R353_MELLP</name>
<dbReference type="RefSeq" id="XP_007404167.1">
    <property type="nucleotide sequence ID" value="XM_007404105.1"/>
</dbReference>
<sequence length="153" mass="16311">MHPASFTKIFLTFYILIASSQVLTQEEASSGSPPQAPPTTVTSGAPVKSDAPSPASNGTSTAFNGTSKAVDAAKKSKTVNSILNIVSEGSVSSTYIRFLRRLRNTDTDTIFYLEYKSVSEGLAVTANVFKKFANMTAANAANSRRSISFDKED</sequence>
<reference evidence="4" key="1">
    <citation type="journal article" date="2011" name="Proc. Natl. Acad. Sci. U.S.A.">
        <title>Obligate biotrophy features unraveled by the genomic analysis of rust fungi.</title>
        <authorList>
            <person name="Duplessis S."/>
            <person name="Cuomo C.A."/>
            <person name="Lin Y.-C."/>
            <person name="Aerts A."/>
            <person name="Tisserant E."/>
            <person name="Veneault-Fourrey C."/>
            <person name="Joly D.L."/>
            <person name="Hacquard S."/>
            <person name="Amselem J."/>
            <person name="Cantarel B.L."/>
            <person name="Chiu R."/>
            <person name="Coutinho P.M."/>
            <person name="Feau N."/>
            <person name="Field M."/>
            <person name="Frey P."/>
            <person name="Gelhaye E."/>
            <person name="Goldberg J."/>
            <person name="Grabherr M.G."/>
            <person name="Kodira C.D."/>
            <person name="Kohler A."/>
            <person name="Kuees U."/>
            <person name="Lindquist E.A."/>
            <person name="Lucas S.M."/>
            <person name="Mago R."/>
            <person name="Mauceli E."/>
            <person name="Morin E."/>
            <person name="Murat C."/>
            <person name="Pangilinan J.L."/>
            <person name="Park R."/>
            <person name="Pearson M."/>
            <person name="Quesneville H."/>
            <person name="Rouhier N."/>
            <person name="Sakthikumar S."/>
            <person name="Salamov A.A."/>
            <person name="Schmutz J."/>
            <person name="Selles B."/>
            <person name="Shapiro H."/>
            <person name="Tanguay P."/>
            <person name="Tuskan G.A."/>
            <person name="Henrissat B."/>
            <person name="Van de Peer Y."/>
            <person name="Rouze P."/>
            <person name="Ellis J.G."/>
            <person name="Dodds P.N."/>
            <person name="Schein J.E."/>
            <person name="Zhong S."/>
            <person name="Hamelin R.C."/>
            <person name="Grigoriev I.V."/>
            <person name="Szabo L.J."/>
            <person name="Martin F."/>
        </authorList>
    </citation>
    <scope>NUCLEOTIDE SEQUENCE [LARGE SCALE GENOMIC DNA]</scope>
    <source>
        <strain evidence="4">98AG31 / pathotype 3-4-7</strain>
    </source>
</reference>
<gene>
    <name evidence="3" type="ORF">MELLADRAFT_58338</name>
</gene>
<feature type="compositionally biased region" description="Polar residues" evidence="1">
    <location>
        <begin position="54"/>
        <end position="67"/>
    </location>
</feature>
<dbReference type="EMBL" id="GL883090">
    <property type="protein sequence ID" value="EGG13229.1"/>
    <property type="molecule type" value="Genomic_DNA"/>
</dbReference>
<feature type="region of interest" description="Disordered" evidence="1">
    <location>
        <begin position="26"/>
        <end position="67"/>
    </location>
</feature>
<feature type="signal peptide" evidence="2">
    <location>
        <begin position="1"/>
        <end position="24"/>
    </location>
</feature>
<dbReference type="OrthoDB" id="10625459at2759"/>
<feature type="compositionally biased region" description="Polar residues" evidence="1">
    <location>
        <begin position="26"/>
        <end position="43"/>
    </location>
</feature>
<protein>
    <recommendedName>
        <fullName evidence="5">Secreted protein</fullName>
    </recommendedName>
</protein>
<dbReference type="InParanoid" id="F4R353"/>
<evidence type="ECO:0000256" key="1">
    <source>
        <dbReference type="SAM" id="MobiDB-lite"/>
    </source>
</evidence>
<accession>F4R353</accession>
<dbReference type="KEGG" id="mlr:MELLADRAFT_58338"/>
<evidence type="ECO:0000313" key="3">
    <source>
        <dbReference type="EMBL" id="EGG13229.1"/>
    </source>
</evidence>
<evidence type="ECO:0000313" key="4">
    <source>
        <dbReference type="Proteomes" id="UP000001072"/>
    </source>
</evidence>
<organism evidence="4">
    <name type="scientific">Melampsora larici-populina (strain 98AG31 / pathotype 3-4-7)</name>
    <name type="common">Poplar leaf rust fungus</name>
    <dbReference type="NCBI Taxonomy" id="747676"/>
    <lineage>
        <taxon>Eukaryota</taxon>
        <taxon>Fungi</taxon>
        <taxon>Dikarya</taxon>
        <taxon>Basidiomycota</taxon>
        <taxon>Pucciniomycotina</taxon>
        <taxon>Pucciniomycetes</taxon>
        <taxon>Pucciniales</taxon>
        <taxon>Melampsoraceae</taxon>
        <taxon>Melampsora</taxon>
    </lineage>
</organism>
<dbReference type="VEuPathDB" id="FungiDB:MELLADRAFT_58338"/>
<dbReference type="AlphaFoldDB" id="F4R353"/>